<dbReference type="EMBL" id="CM009299">
    <property type="protein sequence ID" value="PNT16188.2"/>
    <property type="molecule type" value="Genomic_DNA"/>
</dbReference>
<reference evidence="1 2" key="1">
    <citation type="journal article" date="2006" name="Science">
        <title>The genome of black cottonwood, Populus trichocarpa (Torr. &amp; Gray).</title>
        <authorList>
            <person name="Tuskan G.A."/>
            <person name="Difazio S."/>
            <person name="Jansson S."/>
            <person name="Bohlmann J."/>
            <person name="Grigoriev I."/>
            <person name="Hellsten U."/>
            <person name="Putnam N."/>
            <person name="Ralph S."/>
            <person name="Rombauts S."/>
            <person name="Salamov A."/>
            <person name="Schein J."/>
            <person name="Sterck L."/>
            <person name="Aerts A."/>
            <person name="Bhalerao R.R."/>
            <person name="Bhalerao R.P."/>
            <person name="Blaudez D."/>
            <person name="Boerjan W."/>
            <person name="Brun A."/>
            <person name="Brunner A."/>
            <person name="Busov V."/>
            <person name="Campbell M."/>
            <person name="Carlson J."/>
            <person name="Chalot M."/>
            <person name="Chapman J."/>
            <person name="Chen G.L."/>
            <person name="Cooper D."/>
            <person name="Coutinho P.M."/>
            <person name="Couturier J."/>
            <person name="Covert S."/>
            <person name="Cronk Q."/>
            <person name="Cunningham R."/>
            <person name="Davis J."/>
            <person name="Degroeve S."/>
            <person name="Dejardin A."/>
            <person name="Depamphilis C."/>
            <person name="Detter J."/>
            <person name="Dirks B."/>
            <person name="Dubchak I."/>
            <person name="Duplessis S."/>
            <person name="Ehlting J."/>
            <person name="Ellis B."/>
            <person name="Gendler K."/>
            <person name="Goodstein D."/>
            <person name="Gribskov M."/>
            <person name="Grimwood J."/>
            <person name="Groover A."/>
            <person name="Gunter L."/>
            <person name="Hamberger B."/>
            <person name="Heinze B."/>
            <person name="Helariutta Y."/>
            <person name="Henrissat B."/>
            <person name="Holligan D."/>
            <person name="Holt R."/>
            <person name="Huang W."/>
            <person name="Islam-Faridi N."/>
            <person name="Jones S."/>
            <person name="Jones-Rhoades M."/>
            <person name="Jorgensen R."/>
            <person name="Joshi C."/>
            <person name="Kangasjarvi J."/>
            <person name="Karlsson J."/>
            <person name="Kelleher C."/>
            <person name="Kirkpatrick R."/>
            <person name="Kirst M."/>
            <person name="Kohler A."/>
            <person name="Kalluri U."/>
            <person name="Larimer F."/>
            <person name="Leebens-Mack J."/>
            <person name="Leple J.C."/>
            <person name="Locascio P."/>
            <person name="Lou Y."/>
            <person name="Lucas S."/>
            <person name="Martin F."/>
            <person name="Montanini B."/>
            <person name="Napoli C."/>
            <person name="Nelson D.R."/>
            <person name="Nelson C."/>
            <person name="Nieminen K."/>
            <person name="Nilsson O."/>
            <person name="Pereda V."/>
            <person name="Peter G."/>
            <person name="Philippe R."/>
            <person name="Pilate G."/>
            <person name="Poliakov A."/>
            <person name="Razumovskaya J."/>
            <person name="Richardson P."/>
            <person name="Rinaldi C."/>
            <person name="Ritland K."/>
            <person name="Rouze P."/>
            <person name="Ryaboy D."/>
            <person name="Schmutz J."/>
            <person name="Schrader J."/>
            <person name="Segerman B."/>
            <person name="Shin H."/>
            <person name="Siddiqui A."/>
            <person name="Sterky F."/>
            <person name="Terry A."/>
            <person name="Tsai C.J."/>
            <person name="Uberbacher E."/>
            <person name="Unneberg P."/>
            <person name="Vahala J."/>
            <person name="Wall K."/>
            <person name="Wessler S."/>
            <person name="Yang G."/>
            <person name="Yin T."/>
            <person name="Douglas C."/>
            <person name="Marra M."/>
            <person name="Sandberg G."/>
            <person name="Van de Peer Y."/>
            <person name="Rokhsar D."/>
        </authorList>
    </citation>
    <scope>NUCLEOTIDE SEQUENCE [LARGE SCALE GENOMIC DNA]</scope>
    <source>
        <strain evidence="2">cv. Nisqually</strain>
    </source>
</reference>
<keyword evidence="2" id="KW-1185">Reference proteome</keyword>
<gene>
    <name evidence="1" type="ORF">POPTR_010G125500</name>
</gene>
<dbReference type="AlphaFoldDB" id="A0A2K1YT36"/>
<dbReference type="InParanoid" id="A0A2K1YT36"/>
<evidence type="ECO:0000313" key="1">
    <source>
        <dbReference type="EMBL" id="PNT16188.2"/>
    </source>
</evidence>
<evidence type="ECO:0000313" key="2">
    <source>
        <dbReference type="Proteomes" id="UP000006729"/>
    </source>
</evidence>
<name>A0A2K1YT36_POPTR</name>
<sequence length="76" mass="8879">MTNFLDLTNNKKRGQLCILVVRKDKRKKKYKQSIIGDNSTIICLHKSHHVEEGTTAYLVRQCMTRFGHWKALYASL</sequence>
<organism evidence="1 2">
    <name type="scientific">Populus trichocarpa</name>
    <name type="common">Western balsam poplar</name>
    <name type="synonym">Populus balsamifera subsp. trichocarpa</name>
    <dbReference type="NCBI Taxonomy" id="3694"/>
    <lineage>
        <taxon>Eukaryota</taxon>
        <taxon>Viridiplantae</taxon>
        <taxon>Streptophyta</taxon>
        <taxon>Embryophyta</taxon>
        <taxon>Tracheophyta</taxon>
        <taxon>Spermatophyta</taxon>
        <taxon>Magnoliopsida</taxon>
        <taxon>eudicotyledons</taxon>
        <taxon>Gunneridae</taxon>
        <taxon>Pentapetalae</taxon>
        <taxon>rosids</taxon>
        <taxon>fabids</taxon>
        <taxon>Malpighiales</taxon>
        <taxon>Salicaceae</taxon>
        <taxon>Saliceae</taxon>
        <taxon>Populus</taxon>
    </lineage>
</organism>
<accession>A0A2K1YT36</accession>
<proteinExistence type="predicted"/>
<dbReference type="Proteomes" id="UP000006729">
    <property type="component" value="Chromosome 10"/>
</dbReference>
<protein>
    <submittedName>
        <fullName evidence="1">Uncharacterized protein</fullName>
    </submittedName>
</protein>